<dbReference type="InterPro" id="IPR002645">
    <property type="entry name" value="STAS_dom"/>
</dbReference>
<protein>
    <recommendedName>
        <fullName evidence="2">Anti-sigma factor antagonist</fullName>
    </recommendedName>
</protein>
<evidence type="ECO:0000256" key="2">
    <source>
        <dbReference type="RuleBase" id="RU003749"/>
    </source>
</evidence>
<dbReference type="AlphaFoldDB" id="A0A0L0KQP7"/>
<feature type="region of interest" description="Disordered" evidence="3">
    <location>
        <begin position="130"/>
        <end position="150"/>
    </location>
</feature>
<dbReference type="InterPro" id="IPR036513">
    <property type="entry name" value="STAS_dom_sf"/>
</dbReference>
<dbReference type="InterPro" id="IPR003658">
    <property type="entry name" value="Anti-sigma_ant"/>
</dbReference>
<dbReference type="NCBIfam" id="TIGR00377">
    <property type="entry name" value="ant_ant_sig"/>
    <property type="match status" value="1"/>
</dbReference>
<evidence type="ECO:0000259" key="4">
    <source>
        <dbReference type="PROSITE" id="PS50801"/>
    </source>
</evidence>
<evidence type="ECO:0000256" key="3">
    <source>
        <dbReference type="SAM" id="MobiDB-lite"/>
    </source>
</evidence>
<dbReference type="SUPFAM" id="SSF52091">
    <property type="entry name" value="SpoIIaa-like"/>
    <property type="match status" value="1"/>
</dbReference>
<feature type="domain" description="STAS" evidence="4">
    <location>
        <begin position="32"/>
        <end position="126"/>
    </location>
</feature>
<dbReference type="Proteomes" id="UP000037151">
    <property type="component" value="Unassembled WGS sequence"/>
</dbReference>
<dbReference type="OrthoDB" id="4284170at2"/>
<proteinExistence type="inferred from homology"/>
<evidence type="ECO:0000256" key="1">
    <source>
        <dbReference type="ARBA" id="ARBA00009013"/>
    </source>
</evidence>
<dbReference type="GO" id="GO:0043856">
    <property type="term" value="F:anti-sigma factor antagonist activity"/>
    <property type="evidence" value="ECO:0007669"/>
    <property type="project" value="InterPro"/>
</dbReference>
<evidence type="ECO:0000313" key="5">
    <source>
        <dbReference type="EMBL" id="KND40148.1"/>
    </source>
</evidence>
<accession>A0A0L0KQP7</accession>
<dbReference type="PANTHER" id="PTHR33495">
    <property type="entry name" value="ANTI-SIGMA FACTOR ANTAGONIST TM_1081-RELATED-RELATED"/>
    <property type="match status" value="1"/>
</dbReference>
<dbReference type="Pfam" id="PF01740">
    <property type="entry name" value="STAS"/>
    <property type="match status" value="1"/>
</dbReference>
<dbReference type="PANTHER" id="PTHR33495:SF2">
    <property type="entry name" value="ANTI-SIGMA FACTOR ANTAGONIST TM_1081-RELATED"/>
    <property type="match status" value="1"/>
</dbReference>
<comment type="caution">
    <text evidence="5">The sequence shown here is derived from an EMBL/GenBank/DDBJ whole genome shotgun (WGS) entry which is preliminary data.</text>
</comment>
<dbReference type="PATRIC" id="fig|42234.21.peg.150"/>
<evidence type="ECO:0000313" key="6">
    <source>
        <dbReference type="Proteomes" id="UP000037151"/>
    </source>
</evidence>
<organism evidence="5 6">
    <name type="scientific">Streptomyces acidiscabies</name>
    <dbReference type="NCBI Taxonomy" id="42234"/>
    <lineage>
        <taxon>Bacteria</taxon>
        <taxon>Bacillati</taxon>
        <taxon>Actinomycetota</taxon>
        <taxon>Actinomycetes</taxon>
        <taxon>Kitasatosporales</taxon>
        <taxon>Streptomycetaceae</taxon>
        <taxon>Streptomyces</taxon>
    </lineage>
</organism>
<dbReference type="CDD" id="cd07043">
    <property type="entry name" value="STAS_anti-anti-sigma_factors"/>
    <property type="match status" value="1"/>
</dbReference>
<reference evidence="6" key="1">
    <citation type="submission" date="2014-07" db="EMBL/GenBank/DDBJ databases">
        <title>Genome sequencing of plant-pathogenic Streptomyces species.</title>
        <authorList>
            <person name="Harrison J."/>
            <person name="Sapp M."/>
            <person name="Thwaites R."/>
            <person name="Studholme D.J."/>
        </authorList>
    </citation>
    <scope>NUCLEOTIDE SEQUENCE [LARGE SCALE GENOMIC DNA]</scope>
    <source>
        <strain evidence="6">NCPPB 4445</strain>
    </source>
</reference>
<dbReference type="Gene3D" id="3.30.750.24">
    <property type="entry name" value="STAS domain"/>
    <property type="match status" value="1"/>
</dbReference>
<dbReference type="EMBL" id="JPPY01000006">
    <property type="protein sequence ID" value="KND40148.1"/>
    <property type="molecule type" value="Genomic_DNA"/>
</dbReference>
<dbReference type="PROSITE" id="PS50801">
    <property type="entry name" value="STAS"/>
    <property type="match status" value="1"/>
</dbReference>
<feature type="region of interest" description="Disordered" evidence="3">
    <location>
        <begin position="16"/>
        <end position="35"/>
    </location>
</feature>
<comment type="similarity">
    <text evidence="1 2">Belongs to the anti-sigma-factor antagonist family.</text>
</comment>
<gene>
    <name evidence="5" type="ORF">IQ63_00720</name>
</gene>
<name>A0A0L0KQP7_9ACTN</name>
<sequence>MKGWFAVVRGSFRDRSETPAEVEQDMTPPANPYARTRSSGRFTVVQVTGEIDMATAGLLAEHLDAATAKGVPDVLVDLRLVEFFDCSGLRALCRAEDRARRSGGRLRLVVGGSAVRRLLMAARLTDRFPPLAEIPGEEPEFEDRPSGPGS</sequence>